<dbReference type="EMBL" id="JMCB01000005">
    <property type="protein sequence ID" value="KFE69040.1"/>
    <property type="molecule type" value="Genomic_DNA"/>
</dbReference>
<dbReference type="OrthoDB" id="5298787at2"/>
<name>A0A085WMX7_9BACT</name>
<dbReference type="CDD" id="cd02440">
    <property type="entry name" value="AdoMet_MTases"/>
    <property type="match status" value="1"/>
</dbReference>
<feature type="domain" description="Methyltransferase type 11" evidence="5">
    <location>
        <begin position="114"/>
        <end position="212"/>
    </location>
</feature>
<evidence type="ECO:0000313" key="7">
    <source>
        <dbReference type="Proteomes" id="UP000028725"/>
    </source>
</evidence>
<proteinExistence type="predicted"/>
<keyword evidence="7" id="KW-1185">Reference proteome</keyword>
<dbReference type="GO" id="GO:0008757">
    <property type="term" value="F:S-adenosylmethionine-dependent methyltransferase activity"/>
    <property type="evidence" value="ECO:0007669"/>
    <property type="project" value="InterPro"/>
</dbReference>
<dbReference type="InterPro" id="IPR013216">
    <property type="entry name" value="Methyltransf_11"/>
</dbReference>
<dbReference type="Gene3D" id="3.40.50.150">
    <property type="entry name" value="Vaccinia Virus protein VP39"/>
    <property type="match status" value="1"/>
</dbReference>
<feature type="region of interest" description="Disordered" evidence="4">
    <location>
        <begin position="1"/>
        <end position="23"/>
    </location>
</feature>
<dbReference type="GO" id="GO:0032259">
    <property type="term" value="P:methylation"/>
    <property type="evidence" value="ECO:0007669"/>
    <property type="project" value="UniProtKB-KW"/>
</dbReference>
<evidence type="ECO:0000313" key="6">
    <source>
        <dbReference type="EMBL" id="KFE69040.1"/>
    </source>
</evidence>
<protein>
    <submittedName>
        <fullName evidence="6">3-demethylubiquinol 3-O-methyltransferase</fullName>
    </submittedName>
</protein>
<keyword evidence="2 6" id="KW-0808">Transferase</keyword>
<organism evidence="6 7">
    <name type="scientific">Hyalangium minutum</name>
    <dbReference type="NCBI Taxonomy" id="394096"/>
    <lineage>
        <taxon>Bacteria</taxon>
        <taxon>Pseudomonadati</taxon>
        <taxon>Myxococcota</taxon>
        <taxon>Myxococcia</taxon>
        <taxon>Myxococcales</taxon>
        <taxon>Cystobacterineae</taxon>
        <taxon>Archangiaceae</taxon>
        <taxon>Hyalangium</taxon>
    </lineage>
</organism>
<reference evidence="6 7" key="1">
    <citation type="submission" date="2014-04" db="EMBL/GenBank/DDBJ databases">
        <title>Genome assembly of Hyalangium minutum DSM 14724.</title>
        <authorList>
            <person name="Sharma G."/>
            <person name="Subramanian S."/>
        </authorList>
    </citation>
    <scope>NUCLEOTIDE SEQUENCE [LARGE SCALE GENOMIC DNA]</scope>
    <source>
        <strain evidence="6 7">DSM 14724</strain>
    </source>
</reference>
<dbReference type="PANTHER" id="PTHR43464">
    <property type="entry name" value="METHYLTRANSFERASE"/>
    <property type="match status" value="1"/>
</dbReference>
<dbReference type="SUPFAM" id="SSF53335">
    <property type="entry name" value="S-adenosyl-L-methionine-dependent methyltransferases"/>
    <property type="match status" value="1"/>
</dbReference>
<accession>A0A085WMX7</accession>
<dbReference type="AlphaFoldDB" id="A0A085WMX7"/>
<gene>
    <name evidence="6" type="ORF">DB31_6942</name>
</gene>
<dbReference type="RefSeq" id="WP_083968296.1">
    <property type="nucleotide sequence ID" value="NZ_JMCB01000005.1"/>
</dbReference>
<evidence type="ECO:0000256" key="4">
    <source>
        <dbReference type="SAM" id="MobiDB-lite"/>
    </source>
</evidence>
<comment type="caution">
    <text evidence="6">The sequence shown here is derived from an EMBL/GenBank/DDBJ whole genome shotgun (WGS) entry which is preliminary data.</text>
</comment>
<dbReference type="Pfam" id="PF08241">
    <property type="entry name" value="Methyltransf_11"/>
    <property type="match status" value="1"/>
</dbReference>
<evidence type="ECO:0000256" key="1">
    <source>
        <dbReference type="ARBA" id="ARBA00022603"/>
    </source>
</evidence>
<dbReference type="PANTHER" id="PTHR43464:SF19">
    <property type="entry name" value="UBIQUINONE BIOSYNTHESIS O-METHYLTRANSFERASE, MITOCHONDRIAL"/>
    <property type="match status" value="1"/>
</dbReference>
<keyword evidence="3" id="KW-0949">S-adenosyl-L-methionine</keyword>
<dbReference type="PATRIC" id="fig|394096.3.peg.2987"/>
<evidence type="ECO:0000256" key="3">
    <source>
        <dbReference type="ARBA" id="ARBA00022691"/>
    </source>
</evidence>
<sequence>MEIGNEPTLETPLGPTGKPLANTLTGLLRPDPACTERNAVALPEELSPARARADFFSRWTSEARFFDEIAQQMAAELKPLDPLTVARYREPQHPWFHKEFRFQLLGNLRGKRVLDVGCGDGINATLMAKFGAHVTGVDISPGFVELCKQRAQLEGVEARAEFFCSPLETVELPAGHFDIIWGDGILHHLIPELDAVMRQLVKWAKPGALLVFSEPVSLTPWLRKLRKGVPIHTNATPDERPLEKAELSTILRHLPDLELKWFHLLGRLSSLILPTCQTYEHAPLARKLAVDMLGRVDQALLSVPRLKTLGGMCVISGRKPEPR</sequence>
<dbReference type="InterPro" id="IPR029063">
    <property type="entry name" value="SAM-dependent_MTases_sf"/>
</dbReference>
<keyword evidence="1 6" id="KW-0489">Methyltransferase</keyword>
<evidence type="ECO:0000259" key="5">
    <source>
        <dbReference type="Pfam" id="PF08241"/>
    </source>
</evidence>
<dbReference type="Proteomes" id="UP000028725">
    <property type="component" value="Unassembled WGS sequence"/>
</dbReference>
<dbReference type="STRING" id="394096.DB31_6942"/>
<evidence type="ECO:0000256" key="2">
    <source>
        <dbReference type="ARBA" id="ARBA00022679"/>
    </source>
</evidence>